<organism evidence="1 2">
    <name type="scientific">Parablautia muri</name>
    <dbReference type="NCBI Taxonomy" id="2320879"/>
    <lineage>
        <taxon>Bacteria</taxon>
        <taxon>Bacillati</taxon>
        <taxon>Bacillota</taxon>
        <taxon>Clostridia</taxon>
        <taxon>Lachnospirales</taxon>
        <taxon>Lachnospiraceae</taxon>
        <taxon>Parablautia</taxon>
    </lineage>
</organism>
<reference evidence="1" key="1">
    <citation type="submission" date="2018-09" db="EMBL/GenBank/DDBJ databases">
        <title>Murine metabolic-syndrome-specific gut microbial biobank.</title>
        <authorList>
            <person name="Liu C."/>
        </authorList>
    </citation>
    <scope>NUCLEOTIDE SEQUENCE</scope>
    <source>
        <strain evidence="1">D42-62</strain>
    </source>
</reference>
<protein>
    <submittedName>
        <fullName evidence="1">Uncharacterized protein</fullName>
    </submittedName>
</protein>
<dbReference type="AlphaFoldDB" id="A0A9X5BKB9"/>
<sequence length="96" mass="10746">MGRGPRYAAKASWQKPHGERFYKKGGSSSLPSAPSGAGSGGARLWVKGLVPCRFLGQRPKLTEDAFKLFLYKNEYRKIGANDLPFRGIFKNTRHIY</sequence>
<keyword evidence="2" id="KW-1185">Reference proteome</keyword>
<evidence type="ECO:0000313" key="1">
    <source>
        <dbReference type="EMBL" id="NBJ95644.1"/>
    </source>
</evidence>
<proteinExistence type="predicted"/>
<evidence type="ECO:0000313" key="2">
    <source>
        <dbReference type="Proteomes" id="UP001154420"/>
    </source>
</evidence>
<comment type="caution">
    <text evidence="1">The sequence shown here is derived from an EMBL/GenBank/DDBJ whole genome shotgun (WGS) entry which is preliminary data.</text>
</comment>
<accession>A0A9X5BKB9</accession>
<name>A0A9X5BKB9_9FIRM</name>
<dbReference type="Proteomes" id="UP001154420">
    <property type="component" value="Unassembled WGS sequence"/>
</dbReference>
<dbReference type="EMBL" id="QZDT01000140">
    <property type="protein sequence ID" value="NBJ95644.1"/>
    <property type="molecule type" value="Genomic_DNA"/>
</dbReference>
<gene>
    <name evidence="1" type="ORF">D5281_24855</name>
</gene>